<sequence length="1505" mass="173132">MFGEFLPLACLLILLQNVCIDSFSVINIRSSGDEDSENDNSDQLVPEQSTEIVVIEEKQATDSEDDETIKNSNSYLPTIRYIEENNKPIIFIRESEEVDDPKPSDDELEMNENDDSSSPIDYDEPRKKNNKNKILSVRELDEPSIEYVADYGIEQFDFRTTKEPRHRVTDSTERDSEKVDYTEPADDELEESENDDSPSSNDHDEPRKNNNKNKNLSVRQPDESSEEYEAEYESDDLAVTTTEKSRSRFTSSSKRSTRPMKQKAKSNEFKEDFGDTDLGIKLKITAKRDKRISGFTYETKLPEKDKDLFAIEKKSQESSKDDGEFLKSHNIKKFGTDLKQTNSIPRERSLIKEVNNTKQIYDNSSGNNESYTLNYKTENEVPKLFDKFKKSFRNHAAEILPSNKESITFNNFYNDIKNLSKSRREMKSSVSDQQIQNSPQLFRRDKRESKRSTAQYSAFKRRSNTLGKDRNQEQLLDNLKKFRFKRENGDEDKTEELLDQLQNLLVKANIAQDLSSGFKSTVAPIDVFDFTPLSNSNSLMSESDLTTFFVHHIIPFLTKNSEPDELNQKPVKEHGMPAKREMKDENVLKIKMTNQEFDIRSRDGRSQGNKSLLSNIFLKPNVHSRSAARKLMTREKVNVKNRGDDFKPPTLTIPQKFPINLENSTVNVTKRNSEIEQDPHKKYLKNKHFNSDGFNPVPAVSFKTQFARNSKMNDFSSYTFKEKRDEKYPEKRPVFLPNNQTSYSGLADLKQTSNNNNFPLNNLPGNSNALTGDSNFDFFNNHSDINVLKVPESSNLASEPSASGFTKYQEAIDVSDNAGNLLTSTTESVYMPGNFAKENKFSDLDQNPPNLYITPSDLLYAENNPNLNIYMNNNSGNGNLPSGTENINSSPNDAWASEKLTYKKSISSSSKDNDGKARNDAIVISIRIPESILKRLANEAVFGQKNDQPRQVPQMMSQVLSTNLLKNAPRLIDTEQMLPFLDNKTQNLKVGENMVAHRSEYITDKDINDVNIKRNFRKEIVTSNKSSTFVDGQENDSSDLPTSTDLLNQEEMLLSRKSLQRKYPPNIHEPELDEISTRNRNAKAYALENQLSDIINNSTGHGNIISKANAKDKNRLTQKGLLQNKNLNENENDISEKYLVINDNQGNENQKKLISSHLQRRNKKRIRKNNKKSQMNRRSSHLDHKNRHRKHKGRLRKSRMRHNTKIKNQSKLGMIRRRSKTTTTDKYNSNKQSAEQTSTENSNINLKIAPDLFLDWIVSTSNDLNKNPEYFRNNYNEAPLNLSLLANEKNMNFQIPKDFPHLNHEEERHADPYVTGIDNTNEIQTENKTKPLKNMEFERSSAGINKSSIDHLSEKLLKSFKGPELVALLYGNTSLDNFLDAFYKLSRNSTTLLPRVQRKNISKNNTTEKHRTNKPLIISHKNDSKKNDKLSQKKMEGHHQTASHEDNKKKSDKRKKLHELTQNLKRVVRKFVNRHTNDEQKKKLMYRAALKKLPSILKKHINVLT</sequence>
<feature type="region of interest" description="Disordered" evidence="1">
    <location>
        <begin position="93"/>
        <end position="127"/>
    </location>
</feature>
<organism evidence="3 4">
    <name type="scientific">Araneus ventricosus</name>
    <name type="common">Orbweaver spider</name>
    <name type="synonym">Epeira ventricosa</name>
    <dbReference type="NCBI Taxonomy" id="182803"/>
    <lineage>
        <taxon>Eukaryota</taxon>
        <taxon>Metazoa</taxon>
        <taxon>Ecdysozoa</taxon>
        <taxon>Arthropoda</taxon>
        <taxon>Chelicerata</taxon>
        <taxon>Arachnida</taxon>
        <taxon>Araneae</taxon>
        <taxon>Araneomorphae</taxon>
        <taxon>Entelegynae</taxon>
        <taxon>Araneoidea</taxon>
        <taxon>Araneidae</taxon>
        <taxon>Araneus</taxon>
    </lineage>
</organism>
<proteinExistence type="predicted"/>
<feature type="compositionally biased region" description="Basic residues" evidence="1">
    <location>
        <begin position="1158"/>
        <end position="1205"/>
    </location>
</feature>
<feature type="compositionally biased region" description="Polar residues" evidence="1">
    <location>
        <begin position="428"/>
        <end position="440"/>
    </location>
</feature>
<feature type="region of interest" description="Disordered" evidence="1">
    <location>
        <begin position="424"/>
        <end position="470"/>
    </location>
</feature>
<feature type="compositionally biased region" description="Acidic residues" evidence="1">
    <location>
        <begin position="183"/>
        <end position="196"/>
    </location>
</feature>
<feature type="compositionally biased region" description="Basic and acidic residues" evidence="1">
    <location>
        <begin position="442"/>
        <end position="451"/>
    </location>
</feature>
<protein>
    <submittedName>
        <fullName evidence="3">Uncharacterized protein</fullName>
    </submittedName>
</protein>
<evidence type="ECO:0000313" key="4">
    <source>
        <dbReference type="Proteomes" id="UP000499080"/>
    </source>
</evidence>
<dbReference type="EMBL" id="BGPR01000333">
    <property type="protein sequence ID" value="GBM13722.1"/>
    <property type="molecule type" value="Genomic_DNA"/>
</dbReference>
<feature type="compositionally biased region" description="Basic and acidic residues" evidence="1">
    <location>
        <begin position="156"/>
        <end position="181"/>
    </location>
</feature>
<dbReference type="Proteomes" id="UP000499080">
    <property type="component" value="Unassembled WGS sequence"/>
</dbReference>
<feature type="compositionally biased region" description="Polar residues" evidence="1">
    <location>
        <begin position="1221"/>
        <end position="1242"/>
    </location>
</feature>
<reference evidence="3 4" key="1">
    <citation type="journal article" date="2019" name="Sci. Rep.">
        <title>Orb-weaving spider Araneus ventricosus genome elucidates the spidroin gene catalogue.</title>
        <authorList>
            <person name="Kono N."/>
            <person name="Nakamura H."/>
            <person name="Ohtoshi R."/>
            <person name="Moran D.A.P."/>
            <person name="Shinohara A."/>
            <person name="Yoshida Y."/>
            <person name="Fujiwara M."/>
            <person name="Mori M."/>
            <person name="Tomita M."/>
            <person name="Arakawa K."/>
        </authorList>
    </citation>
    <scope>NUCLEOTIDE SEQUENCE [LARGE SCALE GENOMIC DNA]</scope>
</reference>
<feature type="chain" id="PRO_5021219238" evidence="2">
    <location>
        <begin position="23"/>
        <end position="1505"/>
    </location>
</feature>
<feature type="region of interest" description="Disordered" evidence="1">
    <location>
        <begin position="154"/>
        <end position="270"/>
    </location>
</feature>
<evidence type="ECO:0000313" key="3">
    <source>
        <dbReference type="EMBL" id="GBM13722.1"/>
    </source>
</evidence>
<evidence type="ECO:0000256" key="1">
    <source>
        <dbReference type="SAM" id="MobiDB-lite"/>
    </source>
</evidence>
<feature type="compositionally biased region" description="Basic residues" evidence="1">
    <location>
        <begin position="255"/>
        <end position="264"/>
    </location>
</feature>
<feature type="region of interest" description="Disordered" evidence="1">
    <location>
        <begin position="1396"/>
        <end position="1455"/>
    </location>
</feature>
<accession>A0A4Y2DA95</accession>
<feature type="signal peptide" evidence="2">
    <location>
        <begin position="1"/>
        <end position="22"/>
    </location>
</feature>
<feature type="region of interest" description="Disordered" evidence="1">
    <location>
        <begin position="1154"/>
        <end position="1242"/>
    </location>
</feature>
<comment type="caution">
    <text evidence="3">The sequence shown here is derived from an EMBL/GenBank/DDBJ whole genome shotgun (WGS) entry which is preliminary data.</text>
</comment>
<keyword evidence="4" id="KW-1185">Reference proteome</keyword>
<evidence type="ECO:0000256" key="2">
    <source>
        <dbReference type="SAM" id="SignalP"/>
    </source>
</evidence>
<keyword evidence="2" id="KW-0732">Signal</keyword>
<gene>
    <name evidence="3" type="ORF">AVEN_89990_1</name>
</gene>
<feature type="compositionally biased region" description="Acidic residues" evidence="1">
    <location>
        <begin position="223"/>
        <end position="236"/>
    </location>
</feature>
<feature type="compositionally biased region" description="Basic and acidic residues" evidence="1">
    <location>
        <begin position="1420"/>
        <end position="1449"/>
    </location>
</feature>
<name>A0A4Y2DA95_ARAVE</name>
<feature type="compositionally biased region" description="Acidic residues" evidence="1">
    <location>
        <begin position="106"/>
        <end position="115"/>
    </location>
</feature>